<feature type="transmembrane region" description="Helical" evidence="1">
    <location>
        <begin position="19"/>
        <end position="37"/>
    </location>
</feature>
<protein>
    <submittedName>
        <fullName evidence="2">DUF998 domain-containing protein</fullName>
    </submittedName>
</protein>
<organism evidence="2 3">
    <name type="scientific">Nonomuraea helvata</name>
    <dbReference type="NCBI Taxonomy" id="37484"/>
    <lineage>
        <taxon>Bacteria</taxon>
        <taxon>Bacillati</taxon>
        <taxon>Actinomycetota</taxon>
        <taxon>Actinomycetes</taxon>
        <taxon>Streptosporangiales</taxon>
        <taxon>Streptosporangiaceae</taxon>
        <taxon>Nonomuraea</taxon>
    </lineage>
</organism>
<feature type="transmembrane region" description="Helical" evidence="1">
    <location>
        <begin position="157"/>
        <end position="176"/>
    </location>
</feature>
<keyword evidence="1" id="KW-0812">Transmembrane</keyword>
<keyword evidence="3" id="KW-1185">Reference proteome</keyword>
<gene>
    <name evidence="2" type="ORF">ACFFSA_43470</name>
</gene>
<sequence length="217" mass="23280">MTVTPSATVPRSSVVTARLSSAAILAYQILLLAAIFIKPEVDPTHKPVSEYAIGHHGWVMVLAFLMAALSYGCLLVAVRPLVRGWSGRIGLVILAACVIGTIGVGVFVADPVDTPLSHLTTRGTVHAVSGLAALVLLPFAALLITRDLARTVTGAASVLRWTAWLPLSGLVLHWLVSFVVPPEGWPPRFLFLTYAVWILVLNTQILSTRLRVLRLPA</sequence>
<dbReference type="Proteomes" id="UP001589532">
    <property type="component" value="Unassembled WGS sequence"/>
</dbReference>
<accession>A0ABV5SEH4</accession>
<dbReference type="Pfam" id="PF06197">
    <property type="entry name" value="DUF998"/>
    <property type="match status" value="1"/>
</dbReference>
<reference evidence="2 3" key="1">
    <citation type="submission" date="2024-09" db="EMBL/GenBank/DDBJ databases">
        <authorList>
            <person name="Sun Q."/>
            <person name="Mori K."/>
        </authorList>
    </citation>
    <scope>NUCLEOTIDE SEQUENCE [LARGE SCALE GENOMIC DNA]</scope>
    <source>
        <strain evidence="2 3">JCM 3143</strain>
    </source>
</reference>
<feature type="transmembrane region" description="Helical" evidence="1">
    <location>
        <begin position="188"/>
        <end position="206"/>
    </location>
</feature>
<evidence type="ECO:0000313" key="3">
    <source>
        <dbReference type="Proteomes" id="UP001589532"/>
    </source>
</evidence>
<dbReference type="RefSeq" id="WP_344987357.1">
    <property type="nucleotide sequence ID" value="NZ_BAAAXV010000001.1"/>
</dbReference>
<proteinExistence type="predicted"/>
<feature type="transmembrane region" description="Helical" evidence="1">
    <location>
        <begin position="89"/>
        <end position="109"/>
    </location>
</feature>
<keyword evidence="1" id="KW-0472">Membrane</keyword>
<evidence type="ECO:0000256" key="1">
    <source>
        <dbReference type="SAM" id="Phobius"/>
    </source>
</evidence>
<evidence type="ECO:0000313" key="2">
    <source>
        <dbReference type="EMBL" id="MFB9629974.1"/>
    </source>
</evidence>
<dbReference type="InterPro" id="IPR009339">
    <property type="entry name" value="DUF998"/>
</dbReference>
<feature type="transmembrane region" description="Helical" evidence="1">
    <location>
        <begin position="57"/>
        <end position="77"/>
    </location>
</feature>
<feature type="transmembrane region" description="Helical" evidence="1">
    <location>
        <begin position="124"/>
        <end position="145"/>
    </location>
</feature>
<comment type="caution">
    <text evidence="2">The sequence shown here is derived from an EMBL/GenBank/DDBJ whole genome shotgun (WGS) entry which is preliminary data.</text>
</comment>
<keyword evidence="1" id="KW-1133">Transmembrane helix</keyword>
<name>A0ABV5SEH4_9ACTN</name>
<dbReference type="EMBL" id="JBHMBW010000076">
    <property type="protein sequence ID" value="MFB9629974.1"/>
    <property type="molecule type" value="Genomic_DNA"/>
</dbReference>